<evidence type="ECO:0000256" key="6">
    <source>
        <dbReference type="SAM" id="Phobius"/>
    </source>
</evidence>
<comment type="similarity">
    <text evidence="2">Belongs to the EamA transporter family.</text>
</comment>
<feature type="transmembrane region" description="Helical" evidence="6">
    <location>
        <begin position="122"/>
        <end position="139"/>
    </location>
</feature>
<evidence type="ECO:0000259" key="7">
    <source>
        <dbReference type="Pfam" id="PF00892"/>
    </source>
</evidence>
<name>A0ABV8MTY2_9NEIS</name>
<evidence type="ECO:0000313" key="9">
    <source>
        <dbReference type="Proteomes" id="UP001595791"/>
    </source>
</evidence>
<dbReference type="PANTHER" id="PTHR32322">
    <property type="entry name" value="INNER MEMBRANE TRANSPORTER"/>
    <property type="match status" value="1"/>
</dbReference>
<evidence type="ECO:0000256" key="5">
    <source>
        <dbReference type="ARBA" id="ARBA00023136"/>
    </source>
</evidence>
<accession>A0ABV8MTY2</accession>
<feature type="transmembrane region" description="Helical" evidence="6">
    <location>
        <begin position="70"/>
        <end position="90"/>
    </location>
</feature>
<feature type="transmembrane region" description="Helical" evidence="6">
    <location>
        <begin position="209"/>
        <end position="231"/>
    </location>
</feature>
<feature type="transmembrane region" description="Helical" evidence="6">
    <location>
        <begin position="265"/>
        <end position="284"/>
    </location>
</feature>
<dbReference type="NCBIfam" id="NF008432">
    <property type="entry name" value="PRK11272.1"/>
    <property type="match status" value="1"/>
</dbReference>
<comment type="caution">
    <text evidence="8">The sequence shown here is derived from an EMBL/GenBank/DDBJ whole genome shotgun (WGS) entry which is preliminary data.</text>
</comment>
<feature type="domain" description="EamA" evidence="7">
    <location>
        <begin position="11"/>
        <end position="138"/>
    </location>
</feature>
<evidence type="ECO:0000256" key="2">
    <source>
        <dbReference type="ARBA" id="ARBA00007362"/>
    </source>
</evidence>
<organism evidence="8 9">
    <name type="scientific">Chitinimonas lacunae</name>
    <dbReference type="NCBI Taxonomy" id="1963018"/>
    <lineage>
        <taxon>Bacteria</taxon>
        <taxon>Pseudomonadati</taxon>
        <taxon>Pseudomonadota</taxon>
        <taxon>Betaproteobacteria</taxon>
        <taxon>Neisseriales</taxon>
        <taxon>Chitinibacteraceae</taxon>
        <taxon>Chitinimonas</taxon>
    </lineage>
</organism>
<feature type="transmembrane region" description="Helical" evidence="6">
    <location>
        <begin position="180"/>
        <end position="197"/>
    </location>
</feature>
<evidence type="ECO:0000256" key="1">
    <source>
        <dbReference type="ARBA" id="ARBA00004141"/>
    </source>
</evidence>
<feature type="transmembrane region" description="Helical" evidence="6">
    <location>
        <begin position="238"/>
        <end position="259"/>
    </location>
</feature>
<dbReference type="RefSeq" id="WP_378166050.1">
    <property type="nucleotide sequence ID" value="NZ_JBHSBU010000001.1"/>
</dbReference>
<keyword evidence="5 6" id="KW-0472">Membrane</keyword>
<proteinExistence type="inferred from homology"/>
<sequence length="290" mass="30569">MPSRTLLLPLCLAATWIIWGSTYLAIRYALISFPPFLLSGLRYLLAGLAMVVIVKLLGTPWPSLRQTRNSVLIGVLMLTIGNGLVCVAEQTVASGAAALLVASTPVLTVLANRLLGQRARRLEWLGLGTGVIGVVLMNLDQSLAADPNGVLLILAACVSWAIASAMIPRLDLPDGAMSSTIQMLTCGALSLPIALLTGERLPDRIEPVALGALLYLSVAGSMLAYSAYVWLLRHARPALATSSCYVNPVVALLLGWLLADEAVTWPLLAGMVVVLAAVALISLGQRKGKT</sequence>
<dbReference type="SUPFAM" id="SSF103481">
    <property type="entry name" value="Multidrug resistance efflux transporter EmrE"/>
    <property type="match status" value="2"/>
</dbReference>
<dbReference type="EMBL" id="JBHSBU010000001">
    <property type="protein sequence ID" value="MFC4160814.1"/>
    <property type="molecule type" value="Genomic_DNA"/>
</dbReference>
<dbReference type="InterPro" id="IPR000620">
    <property type="entry name" value="EamA_dom"/>
</dbReference>
<dbReference type="Pfam" id="PF00892">
    <property type="entry name" value="EamA"/>
    <property type="match status" value="2"/>
</dbReference>
<feature type="transmembrane region" description="Helical" evidence="6">
    <location>
        <begin position="96"/>
        <end position="115"/>
    </location>
</feature>
<evidence type="ECO:0000256" key="3">
    <source>
        <dbReference type="ARBA" id="ARBA00022692"/>
    </source>
</evidence>
<evidence type="ECO:0000256" key="4">
    <source>
        <dbReference type="ARBA" id="ARBA00022989"/>
    </source>
</evidence>
<evidence type="ECO:0000313" key="8">
    <source>
        <dbReference type="EMBL" id="MFC4160814.1"/>
    </source>
</evidence>
<feature type="domain" description="EamA" evidence="7">
    <location>
        <begin position="149"/>
        <end position="282"/>
    </location>
</feature>
<gene>
    <name evidence="8" type="primary">yedA</name>
    <name evidence="8" type="ORF">ACFOW7_15845</name>
</gene>
<keyword evidence="4 6" id="KW-1133">Transmembrane helix</keyword>
<comment type="subcellular location">
    <subcellularLocation>
        <location evidence="1">Membrane</location>
        <topology evidence="1">Multi-pass membrane protein</topology>
    </subcellularLocation>
</comment>
<feature type="transmembrane region" description="Helical" evidence="6">
    <location>
        <begin position="36"/>
        <end position="58"/>
    </location>
</feature>
<feature type="transmembrane region" description="Helical" evidence="6">
    <location>
        <begin position="151"/>
        <end position="168"/>
    </location>
</feature>
<dbReference type="PANTHER" id="PTHR32322:SF2">
    <property type="entry name" value="EAMA DOMAIN-CONTAINING PROTEIN"/>
    <property type="match status" value="1"/>
</dbReference>
<dbReference type="Proteomes" id="UP001595791">
    <property type="component" value="Unassembled WGS sequence"/>
</dbReference>
<keyword evidence="9" id="KW-1185">Reference proteome</keyword>
<protein>
    <submittedName>
        <fullName evidence="8">Drug/metabolite exporter YedA</fullName>
    </submittedName>
</protein>
<reference evidence="9" key="1">
    <citation type="journal article" date="2019" name="Int. J. Syst. Evol. Microbiol.">
        <title>The Global Catalogue of Microorganisms (GCM) 10K type strain sequencing project: providing services to taxonomists for standard genome sequencing and annotation.</title>
        <authorList>
            <consortium name="The Broad Institute Genomics Platform"/>
            <consortium name="The Broad Institute Genome Sequencing Center for Infectious Disease"/>
            <person name="Wu L."/>
            <person name="Ma J."/>
        </authorList>
    </citation>
    <scope>NUCLEOTIDE SEQUENCE [LARGE SCALE GENOMIC DNA]</scope>
    <source>
        <strain evidence="9">LMG 29894</strain>
    </source>
</reference>
<keyword evidence="3 6" id="KW-0812">Transmembrane</keyword>
<dbReference type="InterPro" id="IPR050638">
    <property type="entry name" value="AA-Vitamin_Transporters"/>
</dbReference>
<dbReference type="InterPro" id="IPR037185">
    <property type="entry name" value="EmrE-like"/>
</dbReference>